<accession>A0AAV5GUE9</accession>
<comment type="caution">
    <text evidence="7">The sequence shown here is derived from an EMBL/GenBank/DDBJ whole genome shotgun (WGS) entry which is preliminary data.</text>
</comment>
<comment type="similarity">
    <text evidence="2">Belongs to the MSOX/MTOX family.</text>
</comment>
<gene>
    <name evidence="7" type="ORF">Rhopal_007238-T1</name>
</gene>
<protein>
    <recommendedName>
        <fullName evidence="6">FAD dependent oxidoreductase domain-containing protein</fullName>
    </recommendedName>
</protein>
<dbReference type="GO" id="GO:0008115">
    <property type="term" value="F:sarcosine oxidase activity"/>
    <property type="evidence" value="ECO:0007669"/>
    <property type="project" value="TreeGrafter"/>
</dbReference>
<organism evidence="7 8">
    <name type="scientific">Rhodotorula paludigena</name>
    <dbReference type="NCBI Taxonomy" id="86838"/>
    <lineage>
        <taxon>Eukaryota</taxon>
        <taxon>Fungi</taxon>
        <taxon>Dikarya</taxon>
        <taxon>Basidiomycota</taxon>
        <taxon>Pucciniomycotina</taxon>
        <taxon>Microbotryomycetes</taxon>
        <taxon>Sporidiobolales</taxon>
        <taxon>Sporidiobolaceae</taxon>
        <taxon>Rhodotorula</taxon>
    </lineage>
</organism>
<keyword evidence="5" id="KW-0560">Oxidoreductase</keyword>
<evidence type="ECO:0000256" key="4">
    <source>
        <dbReference type="ARBA" id="ARBA00022827"/>
    </source>
</evidence>
<dbReference type="PANTHER" id="PTHR10961:SF26">
    <property type="entry name" value="L-SACCHAROPINE OXIDASE"/>
    <property type="match status" value="1"/>
</dbReference>
<dbReference type="InterPro" id="IPR006076">
    <property type="entry name" value="FAD-dep_OxRdtase"/>
</dbReference>
<evidence type="ECO:0000256" key="5">
    <source>
        <dbReference type="ARBA" id="ARBA00023002"/>
    </source>
</evidence>
<comment type="cofactor">
    <cofactor evidence="1">
        <name>FAD</name>
        <dbReference type="ChEBI" id="CHEBI:57692"/>
    </cofactor>
</comment>
<dbReference type="SUPFAM" id="SSF51905">
    <property type="entry name" value="FAD/NAD(P)-binding domain"/>
    <property type="match status" value="1"/>
</dbReference>
<dbReference type="InterPro" id="IPR045170">
    <property type="entry name" value="MTOX"/>
</dbReference>
<dbReference type="Gene3D" id="3.50.50.60">
    <property type="entry name" value="FAD/NAD(P)-binding domain"/>
    <property type="match status" value="3"/>
</dbReference>
<proteinExistence type="inferred from homology"/>
<dbReference type="Proteomes" id="UP001342314">
    <property type="component" value="Unassembled WGS sequence"/>
</dbReference>
<dbReference type="AlphaFoldDB" id="A0AAV5GUE9"/>
<sequence length="361" mass="40310">MTVIDRHDAPSIASAGYDLNKIFRTEYAEEAYTRLAKEAREVWLNEPVLRGCYHESGYIFAVCGRSSPSVANYEAAVANSRARGVEFELLESPEAFRAKAPVMTGELRGWRGVYNPKAGWTHARNSLQALTDECKRLGVKFVSGGAGAVKSFKLSADGKKTIVQTEDGTSYQPDHVVLAAGAWIDSILDMKGQLLAKWHVSAKQYRDMPVINNRELGYLFEPDLEFNRLKAFHATDTIPRQAEEEIRAFLSECMPNLADRPFSYSAMCWDADSPSGGHFLIDRHPELPNLIVAGGASAHAFKFLPTIGAQIKDLLEDKLDPELASLWRWRPGSERIEDTSRPSKPVLDIGDLEGWRHEEKL</sequence>
<evidence type="ECO:0000313" key="7">
    <source>
        <dbReference type="EMBL" id="GJN94164.1"/>
    </source>
</evidence>
<dbReference type="PANTHER" id="PTHR10961">
    <property type="entry name" value="PEROXISOMAL SARCOSINE OXIDASE"/>
    <property type="match status" value="1"/>
</dbReference>
<name>A0AAV5GUE9_9BASI</name>
<keyword evidence="4" id="KW-0274">FAD</keyword>
<feature type="domain" description="FAD dependent oxidoreductase" evidence="6">
    <location>
        <begin position="2"/>
        <end position="313"/>
    </location>
</feature>
<evidence type="ECO:0000256" key="3">
    <source>
        <dbReference type="ARBA" id="ARBA00022630"/>
    </source>
</evidence>
<evidence type="ECO:0000259" key="6">
    <source>
        <dbReference type="Pfam" id="PF01266"/>
    </source>
</evidence>
<dbReference type="GO" id="GO:0051698">
    <property type="term" value="F:saccharopine oxidase activity"/>
    <property type="evidence" value="ECO:0007669"/>
    <property type="project" value="TreeGrafter"/>
</dbReference>
<dbReference type="Pfam" id="PF01266">
    <property type="entry name" value="DAO"/>
    <property type="match status" value="1"/>
</dbReference>
<dbReference type="EMBL" id="BQKY01000016">
    <property type="protein sequence ID" value="GJN94164.1"/>
    <property type="molecule type" value="Genomic_DNA"/>
</dbReference>
<dbReference type="InterPro" id="IPR036188">
    <property type="entry name" value="FAD/NAD-bd_sf"/>
</dbReference>
<keyword evidence="3" id="KW-0285">Flavoprotein</keyword>
<evidence type="ECO:0000256" key="2">
    <source>
        <dbReference type="ARBA" id="ARBA00010989"/>
    </source>
</evidence>
<dbReference type="GO" id="GO:0050660">
    <property type="term" value="F:flavin adenine dinucleotide binding"/>
    <property type="evidence" value="ECO:0007669"/>
    <property type="project" value="InterPro"/>
</dbReference>
<keyword evidence="8" id="KW-1185">Reference proteome</keyword>
<evidence type="ECO:0000313" key="8">
    <source>
        <dbReference type="Proteomes" id="UP001342314"/>
    </source>
</evidence>
<reference evidence="7 8" key="1">
    <citation type="submission" date="2021-12" db="EMBL/GenBank/DDBJ databases">
        <title>High titer production of polyol ester of fatty acids by Rhodotorula paludigena BS15 towards product separation-free biomass refinery.</title>
        <authorList>
            <person name="Mano J."/>
            <person name="Ono H."/>
            <person name="Tanaka T."/>
            <person name="Naito K."/>
            <person name="Sushida H."/>
            <person name="Ike M."/>
            <person name="Tokuyasu K."/>
            <person name="Kitaoka M."/>
        </authorList>
    </citation>
    <scope>NUCLEOTIDE SEQUENCE [LARGE SCALE GENOMIC DNA]</scope>
    <source>
        <strain evidence="7 8">BS15</strain>
    </source>
</reference>
<evidence type="ECO:0000256" key="1">
    <source>
        <dbReference type="ARBA" id="ARBA00001974"/>
    </source>
</evidence>